<feature type="signal peptide" evidence="1">
    <location>
        <begin position="1"/>
        <end position="23"/>
    </location>
</feature>
<sequence length="175" mass="19399">MRRWRSLCLFFTALLLPTTPLYAGSPGPYVLAFIDISAPPLNDGQALTAALRKALTVPGRGTCFLCEESDQVEMLYLYRLPPGLSVDALRKAVNGDKAARNQMQQKLAAFEDKDGYKVDGLLIYEHRSDEVRLYAMPATPGQALHKVSKQVKRYLSPSSLDMLIEDAAAEIPRDI</sequence>
<dbReference type="AlphaFoldDB" id="A0A9Q4XKH1"/>
<keyword evidence="1" id="KW-0732">Signal</keyword>
<evidence type="ECO:0000313" key="3">
    <source>
        <dbReference type="Proteomes" id="UP000778262"/>
    </source>
</evidence>
<dbReference type="RefSeq" id="WP_161590990.1">
    <property type="nucleotide sequence ID" value="NZ_RPBY01000004.1"/>
</dbReference>
<evidence type="ECO:0000313" key="2">
    <source>
        <dbReference type="EMBL" id="NCH88238.1"/>
    </source>
</evidence>
<proteinExistence type="predicted"/>
<evidence type="ECO:0000256" key="1">
    <source>
        <dbReference type="SAM" id="SignalP"/>
    </source>
</evidence>
<name>A0A9Q4XKH1_9ENTR</name>
<reference evidence="2" key="1">
    <citation type="submission" date="2018-11" db="EMBL/GenBank/DDBJ databases">
        <title>Genomics analysis of Putative Virulence Factors on Adhesion and Cytotoxicity for Cronobacter spp.</title>
        <authorList>
            <person name="Cui J."/>
        </authorList>
    </citation>
    <scope>NUCLEOTIDE SEQUENCE</scope>
    <source>
        <strain evidence="2">SD69</strain>
    </source>
</reference>
<protein>
    <submittedName>
        <fullName evidence="2">Uncharacterized protein</fullName>
    </submittedName>
</protein>
<gene>
    <name evidence="2" type="ORF">EHJ13_12470</name>
</gene>
<comment type="caution">
    <text evidence="2">The sequence shown here is derived from an EMBL/GenBank/DDBJ whole genome shotgun (WGS) entry which is preliminary data.</text>
</comment>
<organism evidence="2 3">
    <name type="scientific">Cronobacter dublinensis</name>
    <dbReference type="NCBI Taxonomy" id="413497"/>
    <lineage>
        <taxon>Bacteria</taxon>
        <taxon>Pseudomonadati</taxon>
        <taxon>Pseudomonadota</taxon>
        <taxon>Gammaproteobacteria</taxon>
        <taxon>Enterobacterales</taxon>
        <taxon>Enterobacteriaceae</taxon>
        <taxon>Cronobacter</taxon>
    </lineage>
</organism>
<dbReference type="Proteomes" id="UP000778262">
    <property type="component" value="Unassembled WGS sequence"/>
</dbReference>
<accession>A0A9Q4XKH1</accession>
<dbReference type="EMBL" id="RPBY01000004">
    <property type="protein sequence ID" value="NCH88238.1"/>
    <property type="molecule type" value="Genomic_DNA"/>
</dbReference>
<feature type="chain" id="PRO_5040380266" evidence="1">
    <location>
        <begin position="24"/>
        <end position="175"/>
    </location>
</feature>